<dbReference type="STRING" id="47871.GA0070608_3721"/>
<dbReference type="Proteomes" id="UP000199343">
    <property type="component" value="Unassembled WGS sequence"/>
</dbReference>
<gene>
    <name evidence="2" type="ORF">GA0070608_3721</name>
</gene>
<dbReference type="EMBL" id="FMIC01000002">
    <property type="protein sequence ID" value="SCL68415.1"/>
    <property type="molecule type" value="Genomic_DNA"/>
</dbReference>
<evidence type="ECO:0000256" key="1">
    <source>
        <dbReference type="SAM" id="MobiDB-lite"/>
    </source>
</evidence>
<feature type="region of interest" description="Disordered" evidence="1">
    <location>
        <begin position="1"/>
        <end position="20"/>
    </location>
</feature>
<name>A0A1C6VQ44_9ACTN</name>
<protein>
    <submittedName>
        <fullName evidence="2">Uncharacterized protein</fullName>
    </submittedName>
</protein>
<dbReference type="AlphaFoldDB" id="A0A1C6VQ44"/>
<sequence>MTERAVTGQRPLGRLGRAGRSGRAGWGIVLLVGDEARLVGRPTLSSCPIHGTTGHRPPDLGELRPLPGPKSSKISPALSLEGLG</sequence>
<evidence type="ECO:0000313" key="2">
    <source>
        <dbReference type="EMBL" id="SCL68415.1"/>
    </source>
</evidence>
<reference evidence="2 3" key="1">
    <citation type="submission" date="2016-06" db="EMBL/GenBank/DDBJ databases">
        <authorList>
            <person name="Kjaerup R.B."/>
            <person name="Dalgaard T.S."/>
            <person name="Juul-Madsen H.R."/>
        </authorList>
    </citation>
    <scope>NUCLEOTIDE SEQUENCE [LARGE SCALE GENOMIC DNA]</scope>
    <source>
        <strain evidence="2 3">DSM 43363</strain>
    </source>
</reference>
<evidence type="ECO:0000313" key="3">
    <source>
        <dbReference type="Proteomes" id="UP000199343"/>
    </source>
</evidence>
<organism evidence="2 3">
    <name type="scientific">Micromonospora peucetia</name>
    <dbReference type="NCBI Taxonomy" id="47871"/>
    <lineage>
        <taxon>Bacteria</taxon>
        <taxon>Bacillati</taxon>
        <taxon>Actinomycetota</taxon>
        <taxon>Actinomycetes</taxon>
        <taxon>Micromonosporales</taxon>
        <taxon>Micromonosporaceae</taxon>
        <taxon>Micromonospora</taxon>
    </lineage>
</organism>
<proteinExistence type="predicted"/>
<feature type="region of interest" description="Disordered" evidence="1">
    <location>
        <begin position="42"/>
        <end position="84"/>
    </location>
</feature>
<accession>A0A1C6VQ44</accession>